<evidence type="ECO:0000256" key="3">
    <source>
        <dbReference type="SAM" id="SignalP"/>
    </source>
</evidence>
<evidence type="ECO:0000313" key="4">
    <source>
        <dbReference type="EMBL" id="CAK9322606.1"/>
    </source>
</evidence>
<sequence length="196" mass="20533">MASMANLFAFSVFILFGSWVSANANGVSQEKDAVNPHVPAPSPPVYKAPSPAPPVKPPTTPVLTPPPVKAPYTPVPPVKLPPPPYTPSPPVKPPSSPPPAAKAPSPPVKPPYSPVPPVNPPPSPAAPRPPPVLGKDCTSECGRRCQLHSRKNTCIRACLTCCSRCKCVPPGTYGNREVCGKCYTDMTTHGGRVKCP</sequence>
<dbReference type="PANTHER" id="PTHR23201:SF53">
    <property type="entry name" value="GIBBERELLIN-REGULATED PROTEIN 14"/>
    <property type="match status" value="1"/>
</dbReference>
<dbReference type="Proteomes" id="UP001642487">
    <property type="component" value="Chromosome 5"/>
</dbReference>
<dbReference type="Pfam" id="PF02704">
    <property type="entry name" value="GASA"/>
    <property type="match status" value="1"/>
</dbReference>
<evidence type="ECO:0008006" key="6">
    <source>
        <dbReference type="Google" id="ProtNLM"/>
    </source>
</evidence>
<dbReference type="EMBL" id="OZ021739">
    <property type="protein sequence ID" value="CAK9322606.1"/>
    <property type="molecule type" value="Genomic_DNA"/>
</dbReference>
<proteinExistence type="inferred from homology"/>
<name>A0ABP0YQD5_9ROSI</name>
<feature type="region of interest" description="Disordered" evidence="2">
    <location>
        <begin position="30"/>
        <end position="131"/>
    </location>
</feature>
<organism evidence="4 5">
    <name type="scientific">Citrullus colocynthis</name>
    <name type="common">colocynth</name>
    <dbReference type="NCBI Taxonomy" id="252529"/>
    <lineage>
        <taxon>Eukaryota</taxon>
        <taxon>Viridiplantae</taxon>
        <taxon>Streptophyta</taxon>
        <taxon>Embryophyta</taxon>
        <taxon>Tracheophyta</taxon>
        <taxon>Spermatophyta</taxon>
        <taxon>Magnoliopsida</taxon>
        <taxon>eudicotyledons</taxon>
        <taxon>Gunneridae</taxon>
        <taxon>Pentapetalae</taxon>
        <taxon>rosids</taxon>
        <taxon>fabids</taxon>
        <taxon>Cucurbitales</taxon>
        <taxon>Cucurbitaceae</taxon>
        <taxon>Benincaseae</taxon>
        <taxon>Citrullus</taxon>
    </lineage>
</organism>
<gene>
    <name evidence="4" type="ORF">CITCOLO1_LOCUS14761</name>
</gene>
<keyword evidence="5" id="KW-1185">Reference proteome</keyword>
<accession>A0ABP0YQD5</accession>
<feature type="chain" id="PRO_5046614535" description="Gibberellin-regulated protein 14" evidence="3">
    <location>
        <begin position="25"/>
        <end position="196"/>
    </location>
</feature>
<evidence type="ECO:0000256" key="2">
    <source>
        <dbReference type="SAM" id="MobiDB-lite"/>
    </source>
</evidence>
<protein>
    <recommendedName>
        <fullName evidence="6">Gibberellin-regulated protein 14</fullName>
    </recommendedName>
</protein>
<evidence type="ECO:0000256" key="1">
    <source>
        <dbReference type="ARBA" id="ARBA00010582"/>
    </source>
</evidence>
<keyword evidence="3" id="KW-0732">Signal</keyword>
<feature type="signal peptide" evidence="3">
    <location>
        <begin position="1"/>
        <end position="24"/>
    </location>
</feature>
<feature type="compositionally biased region" description="Pro residues" evidence="2">
    <location>
        <begin position="38"/>
        <end position="131"/>
    </location>
</feature>
<comment type="similarity">
    <text evidence="1">Belongs to the GASA family.</text>
</comment>
<dbReference type="PRINTS" id="PR01217">
    <property type="entry name" value="PRICHEXTENSN"/>
</dbReference>
<dbReference type="PANTHER" id="PTHR23201">
    <property type="entry name" value="EXTENSIN, PROLINE-RICH PROTEIN"/>
    <property type="match status" value="1"/>
</dbReference>
<reference evidence="4 5" key="1">
    <citation type="submission" date="2024-03" db="EMBL/GenBank/DDBJ databases">
        <authorList>
            <person name="Gkanogiannis A."/>
            <person name="Becerra Lopez-Lavalle L."/>
        </authorList>
    </citation>
    <scope>NUCLEOTIDE SEQUENCE [LARGE SCALE GENOMIC DNA]</scope>
</reference>
<dbReference type="InterPro" id="IPR003854">
    <property type="entry name" value="GASA"/>
</dbReference>
<evidence type="ECO:0000313" key="5">
    <source>
        <dbReference type="Proteomes" id="UP001642487"/>
    </source>
</evidence>